<proteinExistence type="predicted"/>
<organism evidence="1">
    <name type="scientific">Tanacetum cinerariifolium</name>
    <name type="common">Dalmatian daisy</name>
    <name type="synonym">Chrysanthemum cinerariifolium</name>
    <dbReference type="NCBI Taxonomy" id="118510"/>
    <lineage>
        <taxon>Eukaryota</taxon>
        <taxon>Viridiplantae</taxon>
        <taxon>Streptophyta</taxon>
        <taxon>Embryophyta</taxon>
        <taxon>Tracheophyta</taxon>
        <taxon>Spermatophyta</taxon>
        <taxon>Magnoliopsida</taxon>
        <taxon>eudicotyledons</taxon>
        <taxon>Gunneridae</taxon>
        <taxon>Pentapetalae</taxon>
        <taxon>asterids</taxon>
        <taxon>campanulids</taxon>
        <taxon>Asterales</taxon>
        <taxon>Asteraceae</taxon>
        <taxon>Asteroideae</taxon>
        <taxon>Anthemideae</taxon>
        <taxon>Anthemidinae</taxon>
        <taxon>Tanacetum</taxon>
    </lineage>
</organism>
<reference evidence="1" key="1">
    <citation type="journal article" date="2019" name="Sci. Rep.">
        <title>Draft genome of Tanacetum cinerariifolium, the natural source of mosquito coil.</title>
        <authorList>
            <person name="Yamashiro T."/>
            <person name="Shiraishi A."/>
            <person name="Satake H."/>
            <person name="Nakayama K."/>
        </authorList>
    </citation>
    <scope>NUCLEOTIDE SEQUENCE</scope>
</reference>
<dbReference type="EMBL" id="BKCJ010002029">
    <property type="protein sequence ID" value="GEU45748.1"/>
    <property type="molecule type" value="Genomic_DNA"/>
</dbReference>
<dbReference type="SUPFAM" id="SSF54001">
    <property type="entry name" value="Cysteine proteinases"/>
    <property type="match status" value="1"/>
</dbReference>
<gene>
    <name evidence="1" type="ORF">Tci_017726</name>
</gene>
<protein>
    <recommendedName>
        <fullName evidence="2">Phospholipase-like protein</fullName>
    </recommendedName>
</protein>
<dbReference type="InterPro" id="IPR038765">
    <property type="entry name" value="Papain-like_cys_pep_sf"/>
</dbReference>
<dbReference type="AlphaFoldDB" id="A0A6L2K8J7"/>
<accession>A0A6L2K8J7</accession>
<evidence type="ECO:0008006" key="2">
    <source>
        <dbReference type="Google" id="ProtNLM"/>
    </source>
</evidence>
<comment type="caution">
    <text evidence="1">The sequence shown here is derived from an EMBL/GenBank/DDBJ whole genome shotgun (WGS) entry which is preliminary data.</text>
</comment>
<sequence>MQWNGDIPFRNRLFPEKIGYDVKIIDLFALFDDEEIFSKLSDEDTIQLCLLLSLEGEHIWRQLYDSIRNVSSKHMLEYLAGFKRNPNHVPSYLLTCFLFAFKIWIIESSCVSDRWWTKVPEIILRALSWRRKAEFNQYEYLGELFRKAPIELAPTKDEVQCNCRAAKKKSSEDLHPSECVREASLIDRVRDLECICETLLTLPKEVKSLRGRIHKLEIIIQSTFYPLRVFKKQETLKIDVPQIKYYLQSTSEDEPCIKDQTSHKPDDEVAEQKIQSEIQRLYNHREARLNKIAKEDKQRKCLGHINSSAHIKLDIERCVPKKRKFVDVLRSPYRALPKILNVPSFEQLANQKNVLNPLMIENAVVGRCKFPWFNDITVDRSFWNGLCALDDNRTRWLLDEVFIPINEPLLHWSLVMFHICSGVVTFYDSERTKGEEYCKWYLQIMDCLEENIHVVLNETGVFEKKNINPTKYKISFKVADRVSKQ</sequence>
<evidence type="ECO:0000313" key="1">
    <source>
        <dbReference type="EMBL" id="GEU45748.1"/>
    </source>
</evidence>
<name>A0A6L2K8J7_TANCI</name>
<dbReference type="Gene3D" id="3.40.395.10">
    <property type="entry name" value="Adenoviral Proteinase, Chain A"/>
    <property type="match status" value="1"/>
</dbReference>